<dbReference type="RefSeq" id="WP_311424231.1">
    <property type="nucleotide sequence ID" value="NZ_JAVREH010000028.1"/>
</dbReference>
<protein>
    <recommendedName>
        <fullName evidence="3">Peptidase M20 dimerisation domain-containing protein</fullName>
    </recommendedName>
</protein>
<dbReference type="Gene3D" id="3.40.630.10">
    <property type="entry name" value="Zn peptidases"/>
    <property type="match status" value="1"/>
</dbReference>
<name>A0ABU2JDM4_9ACTN</name>
<evidence type="ECO:0000313" key="2">
    <source>
        <dbReference type="Proteomes" id="UP001183176"/>
    </source>
</evidence>
<keyword evidence="2" id="KW-1185">Reference proteome</keyword>
<accession>A0ABU2JDM4</accession>
<organism evidence="1 2">
    <name type="scientific">Jatrophihabitans lederbergiae</name>
    <dbReference type="NCBI Taxonomy" id="3075547"/>
    <lineage>
        <taxon>Bacteria</taxon>
        <taxon>Bacillati</taxon>
        <taxon>Actinomycetota</taxon>
        <taxon>Actinomycetes</taxon>
        <taxon>Jatrophihabitantales</taxon>
        <taxon>Jatrophihabitantaceae</taxon>
        <taxon>Jatrophihabitans</taxon>
    </lineage>
</organism>
<dbReference type="EMBL" id="JAVREH010000028">
    <property type="protein sequence ID" value="MDT0263084.1"/>
    <property type="molecule type" value="Genomic_DNA"/>
</dbReference>
<comment type="caution">
    <text evidence="1">The sequence shown here is derived from an EMBL/GenBank/DDBJ whole genome shotgun (WGS) entry which is preliminary data.</text>
</comment>
<gene>
    <name evidence="1" type="ORF">RM423_16970</name>
</gene>
<reference evidence="2" key="1">
    <citation type="submission" date="2023-07" db="EMBL/GenBank/DDBJ databases">
        <title>30 novel species of actinomycetes from the DSMZ collection.</title>
        <authorList>
            <person name="Nouioui I."/>
        </authorList>
    </citation>
    <scope>NUCLEOTIDE SEQUENCE [LARGE SCALE GENOMIC DNA]</scope>
    <source>
        <strain evidence="2">DSM 44399</strain>
    </source>
</reference>
<sequence>MTALCERMQNSLGLASAPGLPPLARAAVGGASDGNFTAGIGAPALDGLGATGGGAHADDEHVLVADLGGRAALLAALMADVLREPQPSTATNAAPPSGARRP</sequence>
<dbReference type="SUPFAM" id="SSF53187">
    <property type="entry name" value="Zn-dependent exopeptidases"/>
    <property type="match status" value="1"/>
</dbReference>
<proteinExistence type="predicted"/>
<evidence type="ECO:0008006" key="3">
    <source>
        <dbReference type="Google" id="ProtNLM"/>
    </source>
</evidence>
<evidence type="ECO:0000313" key="1">
    <source>
        <dbReference type="EMBL" id="MDT0263084.1"/>
    </source>
</evidence>
<dbReference type="Proteomes" id="UP001183176">
    <property type="component" value="Unassembled WGS sequence"/>
</dbReference>